<feature type="transmembrane region" description="Helical" evidence="10">
    <location>
        <begin position="76"/>
        <end position="100"/>
    </location>
</feature>
<proteinExistence type="inferred from homology"/>
<evidence type="ECO:0000256" key="4">
    <source>
        <dbReference type="ARBA" id="ARBA00022448"/>
    </source>
</evidence>
<gene>
    <name evidence="12" type="ORF">IW245_003624</name>
</gene>
<evidence type="ECO:0000313" key="13">
    <source>
        <dbReference type="Proteomes" id="UP000622552"/>
    </source>
</evidence>
<dbReference type="GO" id="GO:0035435">
    <property type="term" value="P:phosphate ion transmembrane transport"/>
    <property type="evidence" value="ECO:0007669"/>
    <property type="project" value="InterPro"/>
</dbReference>
<feature type="transmembrane region" description="Helical" evidence="10">
    <location>
        <begin position="179"/>
        <end position="198"/>
    </location>
</feature>
<keyword evidence="4" id="KW-0813">Transport</keyword>
<dbReference type="CDD" id="cd06261">
    <property type="entry name" value="TM_PBP2"/>
    <property type="match status" value="1"/>
</dbReference>
<feature type="transmembrane region" description="Helical" evidence="10">
    <location>
        <begin position="43"/>
        <end position="64"/>
    </location>
</feature>
<evidence type="ECO:0000256" key="7">
    <source>
        <dbReference type="ARBA" id="ARBA00022692"/>
    </source>
</evidence>
<dbReference type="InterPro" id="IPR005672">
    <property type="entry name" value="Phosphate_PstA"/>
</dbReference>
<dbReference type="GO" id="GO:0005886">
    <property type="term" value="C:plasma membrane"/>
    <property type="evidence" value="ECO:0007669"/>
    <property type="project" value="UniProtKB-SubCell"/>
</dbReference>
<dbReference type="Proteomes" id="UP000622552">
    <property type="component" value="Unassembled WGS sequence"/>
</dbReference>
<organism evidence="12 13">
    <name type="scientific">Longispora fulva</name>
    <dbReference type="NCBI Taxonomy" id="619741"/>
    <lineage>
        <taxon>Bacteria</taxon>
        <taxon>Bacillati</taxon>
        <taxon>Actinomycetota</taxon>
        <taxon>Actinomycetes</taxon>
        <taxon>Micromonosporales</taxon>
        <taxon>Micromonosporaceae</taxon>
        <taxon>Longispora</taxon>
    </lineage>
</organism>
<dbReference type="InterPro" id="IPR035906">
    <property type="entry name" value="MetI-like_sf"/>
</dbReference>
<evidence type="ECO:0000256" key="10">
    <source>
        <dbReference type="RuleBase" id="RU363043"/>
    </source>
</evidence>
<dbReference type="RefSeq" id="WP_233473091.1">
    <property type="nucleotide sequence ID" value="NZ_BONS01000020.1"/>
</dbReference>
<keyword evidence="6" id="KW-0592">Phosphate transport</keyword>
<feature type="domain" description="ABC transmembrane type-1" evidence="11">
    <location>
        <begin position="134"/>
        <end position="341"/>
    </location>
</feature>
<evidence type="ECO:0000256" key="9">
    <source>
        <dbReference type="ARBA" id="ARBA00023136"/>
    </source>
</evidence>
<feature type="transmembrane region" description="Helical" evidence="10">
    <location>
        <begin position="319"/>
        <end position="340"/>
    </location>
</feature>
<keyword evidence="7 10" id="KW-0812">Transmembrane</keyword>
<dbReference type="InterPro" id="IPR000515">
    <property type="entry name" value="MetI-like"/>
</dbReference>
<feature type="transmembrane region" description="Helical" evidence="10">
    <location>
        <begin position="204"/>
        <end position="226"/>
    </location>
</feature>
<dbReference type="SUPFAM" id="SSF161098">
    <property type="entry name" value="MetI-like"/>
    <property type="match status" value="1"/>
</dbReference>
<keyword evidence="13" id="KW-1185">Reference proteome</keyword>
<dbReference type="PROSITE" id="PS50928">
    <property type="entry name" value="ABC_TM1"/>
    <property type="match status" value="1"/>
</dbReference>
<dbReference type="PANTHER" id="PTHR42922">
    <property type="entry name" value="PHOSPHATE TRANSPORT SYSTEM PERMEASE PROTEIN PSTA"/>
    <property type="match status" value="1"/>
</dbReference>
<dbReference type="Pfam" id="PF00528">
    <property type="entry name" value="BPD_transp_1"/>
    <property type="match status" value="1"/>
</dbReference>
<reference evidence="12" key="1">
    <citation type="submission" date="2020-11" db="EMBL/GenBank/DDBJ databases">
        <title>Sequencing the genomes of 1000 actinobacteria strains.</title>
        <authorList>
            <person name="Klenk H.-P."/>
        </authorList>
    </citation>
    <scope>NUCLEOTIDE SEQUENCE</scope>
    <source>
        <strain evidence="12">DSM 45356</strain>
    </source>
</reference>
<name>A0A8J7KGJ1_9ACTN</name>
<evidence type="ECO:0000256" key="1">
    <source>
        <dbReference type="ARBA" id="ARBA00003510"/>
    </source>
</evidence>
<dbReference type="NCBIfam" id="TIGR00974">
    <property type="entry name" value="3a0107s02c"/>
    <property type="match status" value="1"/>
</dbReference>
<evidence type="ECO:0000256" key="2">
    <source>
        <dbReference type="ARBA" id="ARBA00004651"/>
    </source>
</evidence>
<comment type="subcellular location">
    <subcellularLocation>
        <location evidence="2 10">Cell membrane</location>
        <topology evidence="2 10">Multi-pass membrane protein</topology>
    </subcellularLocation>
</comment>
<dbReference type="InterPro" id="IPR051408">
    <property type="entry name" value="Phosphate_transprt_permease"/>
</dbReference>
<comment type="caution">
    <text evidence="12">The sequence shown here is derived from an EMBL/GenBank/DDBJ whole genome shotgun (WGS) entry which is preliminary data.</text>
</comment>
<dbReference type="Gene3D" id="1.10.3720.10">
    <property type="entry name" value="MetI-like"/>
    <property type="match status" value="1"/>
</dbReference>
<sequence length="384" mass="41245">MSERRRVLGGGRPSDRYTVLGAGAAALGLTAVLYTQLTPFDGILGFVVIAYTLFLLFYALLVSFEERGPAVRDRIASAVVHSIGFLLLLVLGFIIGFILYRGFPALRHLNFYSSDMGRAGPLSPLTEGGVYHAVIGSLEQISLALLGTVPLGIGCALFLSETRGRFTRIVRTVTEAMTALPSIVAGLFVYAMVILGLGVNKSGFAASLALSVMMLPIIIRASDVVLRLVPGTLREASLALGASRWRTVWHVVLPTARSGLATSVILGTARGIGETSPVLLTAGMSFAVNYDPLSGPQVSLPLQTFSMVKSPMRDMVTRGFGTAAVLLVLVLILFVVARIVGGRPAGHLTAGQRRRRTRASARDLLRFDERRRRSLDIEREDGHV</sequence>
<evidence type="ECO:0000256" key="6">
    <source>
        <dbReference type="ARBA" id="ARBA00022592"/>
    </source>
</evidence>
<keyword evidence="8 10" id="KW-1133">Transmembrane helix</keyword>
<dbReference type="AlphaFoldDB" id="A0A8J7KGJ1"/>
<feature type="transmembrane region" description="Helical" evidence="10">
    <location>
        <begin position="20"/>
        <end position="37"/>
    </location>
</feature>
<keyword evidence="9 10" id="KW-0472">Membrane</keyword>
<evidence type="ECO:0000256" key="8">
    <source>
        <dbReference type="ARBA" id="ARBA00022989"/>
    </source>
</evidence>
<accession>A0A8J7KGJ1</accession>
<dbReference type="PANTHER" id="PTHR42922:SF1">
    <property type="entry name" value="PHOSPHATE TRANSPORT SYSTEM PERMEASE PROTEIN PSTA"/>
    <property type="match status" value="1"/>
</dbReference>
<comment type="similarity">
    <text evidence="3 10">Belongs to the binding-protein-dependent transport system permease family. CysTW subfamily.</text>
</comment>
<evidence type="ECO:0000256" key="3">
    <source>
        <dbReference type="ARBA" id="ARBA00007069"/>
    </source>
</evidence>
<protein>
    <recommendedName>
        <fullName evidence="10">Phosphate transport system permease protein PstA</fullName>
    </recommendedName>
</protein>
<feature type="transmembrane region" description="Helical" evidence="10">
    <location>
        <begin position="141"/>
        <end position="159"/>
    </location>
</feature>
<dbReference type="EMBL" id="JADOUF010000001">
    <property type="protein sequence ID" value="MBG6137430.1"/>
    <property type="molecule type" value="Genomic_DNA"/>
</dbReference>
<comment type="function">
    <text evidence="1">Part of the binding-protein-dependent transport system for phosphate; probably responsible for the translocation of the substrate across the membrane.</text>
</comment>
<evidence type="ECO:0000256" key="5">
    <source>
        <dbReference type="ARBA" id="ARBA00022475"/>
    </source>
</evidence>
<evidence type="ECO:0000313" key="12">
    <source>
        <dbReference type="EMBL" id="MBG6137430.1"/>
    </source>
</evidence>
<keyword evidence="5 10" id="KW-1003">Cell membrane</keyword>
<dbReference type="GO" id="GO:0005315">
    <property type="term" value="F:phosphate transmembrane transporter activity"/>
    <property type="evidence" value="ECO:0007669"/>
    <property type="project" value="InterPro"/>
</dbReference>
<evidence type="ECO:0000259" key="11">
    <source>
        <dbReference type="PROSITE" id="PS50928"/>
    </source>
</evidence>